<dbReference type="Pfam" id="PF07714">
    <property type="entry name" value="PK_Tyr_Ser-Thr"/>
    <property type="match status" value="1"/>
</dbReference>
<organism evidence="6 7">
    <name type="scientific">Mycena venus</name>
    <dbReference type="NCBI Taxonomy" id="2733690"/>
    <lineage>
        <taxon>Eukaryota</taxon>
        <taxon>Fungi</taxon>
        <taxon>Dikarya</taxon>
        <taxon>Basidiomycota</taxon>
        <taxon>Agaricomycotina</taxon>
        <taxon>Agaricomycetes</taxon>
        <taxon>Agaricomycetidae</taxon>
        <taxon>Agaricales</taxon>
        <taxon>Marasmiineae</taxon>
        <taxon>Mycenaceae</taxon>
        <taxon>Mycena</taxon>
    </lineage>
</organism>
<keyword evidence="7" id="KW-1185">Reference proteome</keyword>
<evidence type="ECO:0000256" key="3">
    <source>
        <dbReference type="SAM" id="MobiDB-lite"/>
    </source>
</evidence>
<keyword evidence="6" id="KW-0808">Transferase</keyword>
<dbReference type="SUPFAM" id="SSF50044">
    <property type="entry name" value="SH3-domain"/>
    <property type="match status" value="1"/>
</dbReference>
<comment type="caution">
    <text evidence="6">The sequence shown here is derived from an EMBL/GenBank/DDBJ whole genome shotgun (WGS) entry which is preliminary data.</text>
</comment>
<feature type="compositionally biased region" description="Polar residues" evidence="3">
    <location>
        <begin position="257"/>
        <end position="274"/>
    </location>
</feature>
<evidence type="ECO:0000259" key="5">
    <source>
        <dbReference type="PROSITE" id="PS50011"/>
    </source>
</evidence>
<evidence type="ECO:0000256" key="1">
    <source>
        <dbReference type="ARBA" id="ARBA00022443"/>
    </source>
</evidence>
<feature type="region of interest" description="Disordered" evidence="3">
    <location>
        <begin position="238"/>
        <end position="285"/>
    </location>
</feature>
<dbReference type="SUPFAM" id="SSF56112">
    <property type="entry name" value="Protein kinase-like (PK-like)"/>
    <property type="match status" value="1"/>
</dbReference>
<dbReference type="EMBL" id="JACAZI010000011">
    <property type="protein sequence ID" value="KAF7349005.1"/>
    <property type="molecule type" value="Genomic_DNA"/>
</dbReference>
<keyword evidence="6" id="KW-0418">Kinase</keyword>
<evidence type="ECO:0000313" key="7">
    <source>
        <dbReference type="Proteomes" id="UP000620124"/>
    </source>
</evidence>
<dbReference type="PROSITE" id="PS50011">
    <property type="entry name" value="PROTEIN_KINASE_DOM"/>
    <property type="match status" value="1"/>
</dbReference>
<proteinExistence type="predicted"/>
<evidence type="ECO:0000256" key="2">
    <source>
        <dbReference type="PROSITE-ProRule" id="PRU00192"/>
    </source>
</evidence>
<accession>A0A8H6XVK5</accession>
<gene>
    <name evidence="6" type="ORF">MVEN_01421600</name>
</gene>
<evidence type="ECO:0000313" key="6">
    <source>
        <dbReference type="EMBL" id="KAF7349005.1"/>
    </source>
</evidence>
<sequence length="548" mass="60546">MVSPWMEHGTVLQYLKDHGRANVDRLLFEVAQGLHYLHSCNIVHGDLRGTNILVNEDWSACLTDFGLSVFSNASAPMNSPTRAGSILWMAPELIAPDRFGYEFARTPATDVYAFGCVCVELYTGRPPFSELSEGSALLKIINGERAVRPSGIPAMSDTLWQHVMEYWAESPVTRPTTEAVVQHMACPSAAQKPKPSRRLRPLPLPNMLRRLPNTPGPPPKHDTFAPHRMIKNGVEQPKRLRPLPLPNALRPLPSTPPRNNTLAPNHMSTNSTPGGNVLAKQPGSSKDVSPITEWWTVRYKYTPKLPDELFITTGEVMRMLSEYTDGWALCEDVHGKQGLVPVECLKPLRTGIPNDQGLVSLVNNDAFSDLSDNATFPSTPVSTGRETIPPVGNDTQHSDCELTPHIISTDNVMRQVFQEFEIGVGNTTRLSQRLATVTEDISTTAITEFHKNCVESQKLISGKISWRSPDTERLMEDQEACDVQGRRDSVNANGLAGNRRVSDLATPGLTREEVLLQDLLAATEGLLEAFRLKRMAIERETPPPAYGA</sequence>
<dbReference type="PANTHER" id="PTHR23257:SF963">
    <property type="entry name" value="AT08303P"/>
    <property type="match status" value="1"/>
</dbReference>
<dbReference type="InterPro" id="IPR000719">
    <property type="entry name" value="Prot_kinase_dom"/>
</dbReference>
<dbReference type="InterPro" id="IPR036028">
    <property type="entry name" value="SH3-like_dom_sf"/>
</dbReference>
<dbReference type="InterPro" id="IPR001245">
    <property type="entry name" value="Ser-Thr/Tyr_kinase_cat_dom"/>
</dbReference>
<dbReference type="InterPro" id="IPR008266">
    <property type="entry name" value="Tyr_kinase_AS"/>
</dbReference>
<evidence type="ECO:0000259" key="4">
    <source>
        <dbReference type="PROSITE" id="PS50002"/>
    </source>
</evidence>
<dbReference type="PANTHER" id="PTHR23257">
    <property type="entry name" value="SERINE-THREONINE PROTEIN KINASE"/>
    <property type="match status" value="1"/>
</dbReference>
<keyword evidence="1 2" id="KW-0728">SH3 domain</keyword>
<reference evidence="6" key="1">
    <citation type="submission" date="2020-05" db="EMBL/GenBank/DDBJ databases">
        <title>Mycena genomes resolve the evolution of fungal bioluminescence.</title>
        <authorList>
            <person name="Tsai I.J."/>
        </authorList>
    </citation>
    <scope>NUCLEOTIDE SEQUENCE</scope>
    <source>
        <strain evidence="6">CCC161011</strain>
    </source>
</reference>
<dbReference type="GO" id="GO:0005737">
    <property type="term" value="C:cytoplasm"/>
    <property type="evidence" value="ECO:0007669"/>
    <property type="project" value="TreeGrafter"/>
</dbReference>
<feature type="domain" description="Protein kinase" evidence="5">
    <location>
        <begin position="1"/>
        <end position="186"/>
    </location>
</feature>
<dbReference type="SMART" id="SM00326">
    <property type="entry name" value="SH3"/>
    <property type="match status" value="1"/>
</dbReference>
<protein>
    <submittedName>
        <fullName evidence="6">Kinase-like protein</fullName>
    </submittedName>
</protein>
<name>A0A8H6XVK5_9AGAR</name>
<dbReference type="GO" id="GO:0004672">
    <property type="term" value="F:protein kinase activity"/>
    <property type="evidence" value="ECO:0007669"/>
    <property type="project" value="InterPro"/>
</dbReference>
<feature type="region of interest" description="Disordered" evidence="3">
    <location>
        <begin position="187"/>
        <end position="222"/>
    </location>
</feature>
<dbReference type="Pfam" id="PF14604">
    <property type="entry name" value="SH3_9"/>
    <property type="match status" value="1"/>
</dbReference>
<dbReference type="InterPro" id="IPR011009">
    <property type="entry name" value="Kinase-like_dom_sf"/>
</dbReference>
<dbReference type="PROSITE" id="PS00109">
    <property type="entry name" value="PROTEIN_KINASE_TYR"/>
    <property type="match status" value="1"/>
</dbReference>
<dbReference type="Proteomes" id="UP000620124">
    <property type="component" value="Unassembled WGS sequence"/>
</dbReference>
<dbReference type="GO" id="GO:0007165">
    <property type="term" value="P:signal transduction"/>
    <property type="evidence" value="ECO:0007669"/>
    <property type="project" value="TreeGrafter"/>
</dbReference>
<dbReference type="AlphaFoldDB" id="A0A8H6XVK5"/>
<dbReference type="Gene3D" id="2.30.30.40">
    <property type="entry name" value="SH3 Domains"/>
    <property type="match status" value="1"/>
</dbReference>
<dbReference type="InterPro" id="IPR050167">
    <property type="entry name" value="Ser_Thr_protein_kinase"/>
</dbReference>
<dbReference type="GO" id="GO:0005524">
    <property type="term" value="F:ATP binding"/>
    <property type="evidence" value="ECO:0007669"/>
    <property type="project" value="InterPro"/>
</dbReference>
<dbReference type="Gene3D" id="1.10.510.10">
    <property type="entry name" value="Transferase(Phosphotransferase) domain 1"/>
    <property type="match status" value="1"/>
</dbReference>
<feature type="domain" description="SH3" evidence="4">
    <location>
        <begin position="290"/>
        <end position="350"/>
    </location>
</feature>
<dbReference type="OrthoDB" id="2938545at2759"/>
<dbReference type="InterPro" id="IPR001452">
    <property type="entry name" value="SH3_domain"/>
</dbReference>
<dbReference type="PROSITE" id="PS50002">
    <property type="entry name" value="SH3"/>
    <property type="match status" value="1"/>
</dbReference>